<organism evidence="1 2">
    <name type="scientific">Cercospora zeae-maydis SCOH1-5</name>
    <dbReference type="NCBI Taxonomy" id="717836"/>
    <lineage>
        <taxon>Eukaryota</taxon>
        <taxon>Fungi</taxon>
        <taxon>Dikarya</taxon>
        <taxon>Ascomycota</taxon>
        <taxon>Pezizomycotina</taxon>
        <taxon>Dothideomycetes</taxon>
        <taxon>Dothideomycetidae</taxon>
        <taxon>Mycosphaerellales</taxon>
        <taxon>Mycosphaerellaceae</taxon>
        <taxon>Cercospora</taxon>
    </lineage>
</organism>
<proteinExistence type="predicted"/>
<name>A0A6A6EXJ2_9PEZI</name>
<protein>
    <submittedName>
        <fullName evidence="1">Uncharacterized protein</fullName>
    </submittedName>
</protein>
<reference evidence="1" key="1">
    <citation type="journal article" date="2020" name="Stud. Mycol.">
        <title>101 Dothideomycetes genomes: a test case for predicting lifestyles and emergence of pathogens.</title>
        <authorList>
            <person name="Haridas S."/>
            <person name="Albert R."/>
            <person name="Binder M."/>
            <person name="Bloem J."/>
            <person name="Labutti K."/>
            <person name="Salamov A."/>
            <person name="Andreopoulos B."/>
            <person name="Baker S."/>
            <person name="Barry K."/>
            <person name="Bills G."/>
            <person name="Bluhm B."/>
            <person name="Cannon C."/>
            <person name="Castanera R."/>
            <person name="Culley D."/>
            <person name="Daum C."/>
            <person name="Ezra D."/>
            <person name="Gonzalez J."/>
            <person name="Henrissat B."/>
            <person name="Kuo A."/>
            <person name="Liang C."/>
            <person name="Lipzen A."/>
            <person name="Lutzoni F."/>
            <person name="Magnuson J."/>
            <person name="Mondo S."/>
            <person name="Nolan M."/>
            <person name="Ohm R."/>
            <person name="Pangilinan J."/>
            <person name="Park H.-J."/>
            <person name="Ramirez L."/>
            <person name="Alfaro M."/>
            <person name="Sun H."/>
            <person name="Tritt A."/>
            <person name="Yoshinaga Y."/>
            <person name="Zwiers L.-H."/>
            <person name="Turgeon B."/>
            <person name="Goodwin S."/>
            <person name="Spatafora J."/>
            <person name="Crous P."/>
            <person name="Grigoriev I."/>
        </authorList>
    </citation>
    <scope>NUCLEOTIDE SEQUENCE</scope>
    <source>
        <strain evidence="1">SCOH1-5</strain>
    </source>
</reference>
<keyword evidence="2" id="KW-1185">Reference proteome</keyword>
<evidence type="ECO:0000313" key="1">
    <source>
        <dbReference type="EMBL" id="KAF2206106.1"/>
    </source>
</evidence>
<feature type="non-terminal residue" evidence="1">
    <location>
        <position position="1"/>
    </location>
</feature>
<sequence>EQQLNSLRPVSDALIGRRSWEEPEVPQAKKRFAQLYECLVEAKKAIAKEQSFFLHVEKALRGELKYFPFDSANYPDEEEDEFEKIGIAAHAW</sequence>
<gene>
    <name evidence="1" type="ORF">CERZMDRAFT_92017</name>
</gene>
<evidence type="ECO:0000313" key="2">
    <source>
        <dbReference type="Proteomes" id="UP000799539"/>
    </source>
</evidence>
<dbReference type="EMBL" id="ML993559">
    <property type="protein sequence ID" value="KAF2206106.1"/>
    <property type="molecule type" value="Genomic_DNA"/>
</dbReference>
<dbReference type="Proteomes" id="UP000799539">
    <property type="component" value="Unassembled WGS sequence"/>
</dbReference>
<accession>A0A6A6EXJ2</accession>
<dbReference type="AlphaFoldDB" id="A0A6A6EXJ2"/>